<feature type="domain" description="UspA" evidence="2">
    <location>
        <begin position="1"/>
        <end position="146"/>
    </location>
</feature>
<accession>A0A640VSZ2</accession>
<keyword evidence="4" id="KW-1185">Reference proteome</keyword>
<dbReference type="Gene3D" id="3.40.50.620">
    <property type="entry name" value="HUPs"/>
    <property type="match status" value="1"/>
</dbReference>
<dbReference type="InterPro" id="IPR006016">
    <property type="entry name" value="UspA"/>
</dbReference>
<dbReference type="EMBL" id="BLIV01000004">
    <property type="protein sequence ID" value="GFE50724.1"/>
    <property type="molecule type" value="Genomic_DNA"/>
</dbReference>
<sequence>MFEKITVGFDGSEASEKALRTACNLATTYGSELHISHTPKPETVAFAMGAVAGYHVATTMPSAEEVAEAAQKVLMQARTVAAEAGVAQPISHVGDGEPGRALVGHADEVGSDLIVTGRRGLGNLTAMVLGSTSQSVGHLAKCAHLTVA</sequence>
<dbReference type="InterPro" id="IPR006015">
    <property type="entry name" value="Universal_stress_UspA"/>
</dbReference>
<protein>
    <recommendedName>
        <fullName evidence="2">UspA domain-containing protein</fullName>
    </recommendedName>
</protein>
<evidence type="ECO:0000313" key="3">
    <source>
        <dbReference type="EMBL" id="GFE50724.1"/>
    </source>
</evidence>
<dbReference type="Proteomes" id="UP000436522">
    <property type="component" value="Unassembled WGS sequence"/>
</dbReference>
<dbReference type="AlphaFoldDB" id="A0A640VSZ2"/>
<dbReference type="Pfam" id="PF00582">
    <property type="entry name" value="Usp"/>
    <property type="match status" value="1"/>
</dbReference>
<name>A0A640VSZ2_9RHOB</name>
<dbReference type="SUPFAM" id="SSF52402">
    <property type="entry name" value="Adenine nucleotide alpha hydrolases-like"/>
    <property type="match status" value="1"/>
</dbReference>
<comment type="caution">
    <text evidence="3">The sequence shown here is derived from an EMBL/GenBank/DDBJ whole genome shotgun (WGS) entry which is preliminary data.</text>
</comment>
<dbReference type="PANTHER" id="PTHR46268:SF6">
    <property type="entry name" value="UNIVERSAL STRESS PROTEIN UP12"/>
    <property type="match status" value="1"/>
</dbReference>
<evidence type="ECO:0000259" key="2">
    <source>
        <dbReference type="Pfam" id="PF00582"/>
    </source>
</evidence>
<dbReference type="OrthoDB" id="5186731at2"/>
<dbReference type="CDD" id="cd00293">
    <property type="entry name" value="USP-like"/>
    <property type="match status" value="1"/>
</dbReference>
<evidence type="ECO:0000256" key="1">
    <source>
        <dbReference type="ARBA" id="ARBA00008791"/>
    </source>
</evidence>
<gene>
    <name evidence="3" type="ORF">So717_24770</name>
</gene>
<proteinExistence type="inferred from homology"/>
<dbReference type="RefSeq" id="WP_159977740.1">
    <property type="nucleotide sequence ID" value="NZ_BLIV01000004.1"/>
</dbReference>
<organism evidence="3 4">
    <name type="scientific">Roseobacter cerasinus</name>
    <dbReference type="NCBI Taxonomy" id="2602289"/>
    <lineage>
        <taxon>Bacteria</taxon>
        <taxon>Pseudomonadati</taxon>
        <taxon>Pseudomonadota</taxon>
        <taxon>Alphaproteobacteria</taxon>
        <taxon>Rhodobacterales</taxon>
        <taxon>Roseobacteraceae</taxon>
        <taxon>Roseobacter</taxon>
    </lineage>
</organism>
<dbReference type="InterPro" id="IPR014729">
    <property type="entry name" value="Rossmann-like_a/b/a_fold"/>
</dbReference>
<dbReference type="PRINTS" id="PR01438">
    <property type="entry name" value="UNVRSLSTRESS"/>
</dbReference>
<evidence type="ECO:0000313" key="4">
    <source>
        <dbReference type="Proteomes" id="UP000436522"/>
    </source>
</evidence>
<dbReference type="PANTHER" id="PTHR46268">
    <property type="entry name" value="STRESS RESPONSE PROTEIN NHAX"/>
    <property type="match status" value="1"/>
</dbReference>
<reference evidence="3 4" key="1">
    <citation type="submission" date="2019-12" db="EMBL/GenBank/DDBJ databases">
        <title>Roseobacter cerasinus sp. nov., isolated from seawater around aquaculture.</title>
        <authorList>
            <person name="Muramatsu S."/>
            <person name="Takabe Y."/>
            <person name="Mori K."/>
            <person name="Takaichi S."/>
            <person name="Hanada S."/>
        </authorList>
    </citation>
    <scope>NUCLEOTIDE SEQUENCE [LARGE SCALE GENOMIC DNA]</scope>
    <source>
        <strain evidence="3 4">AI77</strain>
    </source>
</reference>
<comment type="similarity">
    <text evidence="1">Belongs to the universal stress protein A family.</text>
</comment>